<feature type="region of interest" description="Disordered" evidence="1">
    <location>
        <begin position="74"/>
        <end position="96"/>
    </location>
</feature>
<protein>
    <submittedName>
        <fullName evidence="3">Uncharacterized protein</fullName>
    </submittedName>
</protein>
<feature type="transmembrane region" description="Helical" evidence="2">
    <location>
        <begin position="17"/>
        <end position="35"/>
    </location>
</feature>
<reference evidence="3" key="1">
    <citation type="submission" date="2022-06" db="EMBL/GenBank/DDBJ databases">
        <title>Genome sequence of Phormidium yuhuli AB48 isolated from an industrial photobioreactor environment.</title>
        <authorList>
            <person name="Qiu Y."/>
            <person name="Noonan A.J.C."/>
            <person name="Dofher K."/>
            <person name="Koch M."/>
            <person name="Kieft B."/>
            <person name="Lin X."/>
            <person name="Ziels R.M."/>
            <person name="Hallam S.J."/>
        </authorList>
    </citation>
    <scope>NUCLEOTIDE SEQUENCE</scope>
    <source>
        <strain evidence="3">AB48</strain>
    </source>
</reference>
<keyword evidence="2" id="KW-1133">Transmembrane helix</keyword>
<accession>A0ABY5AUE8</accession>
<evidence type="ECO:0000313" key="3">
    <source>
        <dbReference type="EMBL" id="USR91976.1"/>
    </source>
</evidence>
<proteinExistence type="predicted"/>
<organism evidence="3 4">
    <name type="scientific">Phormidium yuhuli AB48</name>
    <dbReference type="NCBI Taxonomy" id="2940671"/>
    <lineage>
        <taxon>Bacteria</taxon>
        <taxon>Bacillati</taxon>
        <taxon>Cyanobacteriota</taxon>
        <taxon>Cyanophyceae</taxon>
        <taxon>Oscillatoriophycideae</taxon>
        <taxon>Oscillatoriales</taxon>
        <taxon>Oscillatoriaceae</taxon>
        <taxon>Phormidium</taxon>
        <taxon>Phormidium yuhuli</taxon>
    </lineage>
</organism>
<dbReference type="Proteomes" id="UP001056708">
    <property type="component" value="Chromosome"/>
</dbReference>
<evidence type="ECO:0000313" key="4">
    <source>
        <dbReference type="Proteomes" id="UP001056708"/>
    </source>
</evidence>
<evidence type="ECO:0000256" key="2">
    <source>
        <dbReference type="SAM" id="Phobius"/>
    </source>
</evidence>
<evidence type="ECO:0000256" key="1">
    <source>
        <dbReference type="SAM" id="MobiDB-lite"/>
    </source>
</evidence>
<name>A0ABY5AUE8_9CYAN</name>
<keyword evidence="4" id="KW-1185">Reference proteome</keyword>
<dbReference type="EMBL" id="CP098611">
    <property type="protein sequence ID" value="USR91976.1"/>
    <property type="molecule type" value="Genomic_DNA"/>
</dbReference>
<dbReference type="RefSeq" id="WP_252664055.1">
    <property type="nucleotide sequence ID" value="NZ_CP098611.1"/>
</dbReference>
<gene>
    <name evidence="3" type="ORF">NEA10_04425</name>
</gene>
<keyword evidence="2" id="KW-0812">Transmembrane</keyword>
<keyword evidence="2" id="KW-0472">Membrane</keyword>
<sequence>MNAVWHRFFKPFYRKEPVSSFILTVGAVDVALGGLGSYSSLLLLGMGTMTGAIALRWWQSQQSDRRRPQESLAEYYLTPGVGPEPLPRLNPSKHRR</sequence>